<evidence type="ECO:0000256" key="1">
    <source>
        <dbReference type="SAM" id="Phobius"/>
    </source>
</evidence>
<dbReference type="RefSeq" id="XP_010253727.1">
    <property type="nucleotide sequence ID" value="XM_010255425.2"/>
</dbReference>
<feature type="transmembrane region" description="Helical" evidence="1">
    <location>
        <begin position="63"/>
        <end position="89"/>
    </location>
</feature>
<dbReference type="AlphaFoldDB" id="A0A1U7ZX72"/>
<dbReference type="InParanoid" id="A0A1U7ZX72"/>
<name>A0A1U7ZX72_NELNU</name>
<organism evidence="2 3">
    <name type="scientific">Nelumbo nucifera</name>
    <name type="common">Sacred lotus</name>
    <dbReference type="NCBI Taxonomy" id="4432"/>
    <lineage>
        <taxon>Eukaryota</taxon>
        <taxon>Viridiplantae</taxon>
        <taxon>Streptophyta</taxon>
        <taxon>Embryophyta</taxon>
        <taxon>Tracheophyta</taxon>
        <taxon>Spermatophyta</taxon>
        <taxon>Magnoliopsida</taxon>
        <taxon>Proteales</taxon>
        <taxon>Nelumbonaceae</taxon>
        <taxon>Nelumbo</taxon>
    </lineage>
</organism>
<dbReference type="Proteomes" id="UP000189703">
    <property type="component" value="Unplaced"/>
</dbReference>
<feature type="transmembrane region" description="Helical" evidence="1">
    <location>
        <begin position="101"/>
        <end position="120"/>
    </location>
</feature>
<protein>
    <submittedName>
        <fullName evidence="3">Uncharacterized protein LOC104594886</fullName>
    </submittedName>
</protein>
<accession>A0A1U7ZX72</accession>
<keyword evidence="1" id="KW-0472">Membrane</keyword>
<reference evidence="3" key="1">
    <citation type="submission" date="2025-08" db="UniProtKB">
        <authorList>
            <consortium name="RefSeq"/>
        </authorList>
    </citation>
    <scope>IDENTIFICATION</scope>
</reference>
<dbReference type="KEGG" id="nnu:104594886"/>
<sequence>MVDGHRKKGRCTKQQNIDQTLLKDFNTNSALFPQSSSPTQSWIHLPRLKLHCSRQLHLHQTEVQAACLILACGSSAVVACLLVAVHLCLSQDLHHQCDADFPFYLSPFLLGFECVCVYVYEREIERERLGDLP</sequence>
<keyword evidence="1" id="KW-1133">Transmembrane helix</keyword>
<keyword evidence="1" id="KW-0812">Transmembrane</keyword>
<evidence type="ECO:0000313" key="3">
    <source>
        <dbReference type="RefSeq" id="XP_010253727.1"/>
    </source>
</evidence>
<keyword evidence="2" id="KW-1185">Reference proteome</keyword>
<gene>
    <name evidence="3" type="primary">LOC104594886</name>
</gene>
<evidence type="ECO:0000313" key="2">
    <source>
        <dbReference type="Proteomes" id="UP000189703"/>
    </source>
</evidence>
<dbReference type="GeneID" id="104594886"/>
<proteinExistence type="predicted"/>